<name>A0A7J6X942_THATH</name>
<dbReference type="Proteomes" id="UP000554482">
    <property type="component" value="Unassembled WGS sequence"/>
</dbReference>
<dbReference type="OrthoDB" id="277288at2759"/>
<sequence length="127" mass="14651">TILDDFTQLKDAKILEVEGLKRKLSRKLCADEDGGDTDWEIAECVGMWWRPDFETLMYPYLPTSLRTPKECTKLFLVKLPSSKRFIVPKNLKLLAVPFCEINEKTYGQIISGVPQLVSKFSFNFIED</sequence>
<keyword evidence="2" id="KW-1185">Reference proteome</keyword>
<dbReference type="GO" id="GO:0031124">
    <property type="term" value="P:mRNA 3'-end processing"/>
    <property type="evidence" value="ECO:0007669"/>
    <property type="project" value="InterPro"/>
</dbReference>
<dbReference type="EMBL" id="JABWDY010004140">
    <property type="protein sequence ID" value="KAF5205375.1"/>
    <property type="molecule type" value="Genomic_DNA"/>
</dbReference>
<dbReference type="Pfam" id="PF13869">
    <property type="entry name" value="NUDIX_2"/>
    <property type="match status" value="1"/>
</dbReference>
<dbReference type="Gene3D" id="3.90.79.10">
    <property type="entry name" value="Nucleoside Triphosphate Pyrophosphohydrolase"/>
    <property type="match status" value="1"/>
</dbReference>
<feature type="non-terminal residue" evidence="1">
    <location>
        <position position="127"/>
    </location>
</feature>
<dbReference type="PANTHER" id="PTHR13047">
    <property type="entry name" value="PRE-MRNA CLEAVAGE FACTOR IM, 25KD SUBUNIT"/>
    <property type="match status" value="1"/>
</dbReference>
<dbReference type="InterPro" id="IPR016706">
    <property type="entry name" value="Cleav_polyA_spec_factor_su5"/>
</dbReference>
<dbReference type="GO" id="GO:0005849">
    <property type="term" value="C:mRNA cleavage factor complex"/>
    <property type="evidence" value="ECO:0007669"/>
    <property type="project" value="InterPro"/>
</dbReference>
<evidence type="ECO:0000313" key="2">
    <source>
        <dbReference type="Proteomes" id="UP000554482"/>
    </source>
</evidence>
<evidence type="ECO:0000313" key="1">
    <source>
        <dbReference type="EMBL" id="KAF5205375.1"/>
    </source>
</evidence>
<accession>A0A7J6X942</accession>
<dbReference type="AlphaFoldDB" id="A0A7J6X942"/>
<dbReference type="GO" id="GO:0003729">
    <property type="term" value="F:mRNA binding"/>
    <property type="evidence" value="ECO:0007669"/>
    <property type="project" value="InterPro"/>
</dbReference>
<gene>
    <name evidence="1" type="ORF">FRX31_005038</name>
</gene>
<comment type="caution">
    <text evidence="1">The sequence shown here is derived from an EMBL/GenBank/DDBJ whole genome shotgun (WGS) entry which is preliminary data.</text>
</comment>
<organism evidence="1 2">
    <name type="scientific">Thalictrum thalictroides</name>
    <name type="common">Rue-anemone</name>
    <name type="synonym">Anemone thalictroides</name>
    <dbReference type="NCBI Taxonomy" id="46969"/>
    <lineage>
        <taxon>Eukaryota</taxon>
        <taxon>Viridiplantae</taxon>
        <taxon>Streptophyta</taxon>
        <taxon>Embryophyta</taxon>
        <taxon>Tracheophyta</taxon>
        <taxon>Spermatophyta</taxon>
        <taxon>Magnoliopsida</taxon>
        <taxon>Ranunculales</taxon>
        <taxon>Ranunculaceae</taxon>
        <taxon>Thalictroideae</taxon>
        <taxon>Thalictrum</taxon>
    </lineage>
</organism>
<proteinExistence type="predicted"/>
<reference evidence="1 2" key="1">
    <citation type="submission" date="2020-06" db="EMBL/GenBank/DDBJ databases">
        <title>Transcriptomic and genomic resources for Thalictrum thalictroides and T. hernandezii: Facilitating candidate gene discovery in an emerging model plant lineage.</title>
        <authorList>
            <person name="Arias T."/>
            <person name="Riano-Pachon D.M."/>
            <person name="Di Stilio V.S."/>
        </authorList>
    </citation>
    <scope>NUCLEOTIDE SEQUENCE [LARGE SCALE GENOMIC DNA]</scope>
    <source>
        <strain evidence="2">cv. WT478/WT964</strain>
        <tissue evidence="1">Leaves</tissue>
    </source>
</reference>
<protein>
    <submittedName>
        <fullName evidence="1">Cleavage and polyadenylation specificity factor subunit</fullName>
    </submittedName>
</protein>